<keyword evidence="2" id="KW-1185">Reference proteome</keyword>
<dbReference type="EMBL" id="JAVIZJ010000003">
    <property type="protein sequence ID" value="MDR6209563.1"/>
    <property type="molecule type" value="Genomic_DNA"/>
</dbReference>
<name>A0ACC6IG16_9ACTN</name>
<comment type="caution">
    <text evidence="1">The sequence shown here is derived from an EMBL/GenBank/DDBJ whole genome shotgun (WGS) entry which is preliminary data.</text>
</comment>
<accession>A0ACC6IG16</accession>
<reference evidence="1" key="1">
    <citation type="submission" date="2023-08" db="EMBL/GenBank/DDBJ databases">
        <title>Functional and genomic diversity of the sorghum phyllosphere microbiome.</title>
        <authorList>
            <person name="Shade A."/>
        </authorList>
    </citation>
    <scope>NUCLEOTIDE SEQUENCE</scope>
    <source>
        <strain evidence="1">SORGH_AS_0885</strain>
    </source>
</reference>
<sequence length="173" mass="18043">MITTFLIEHPWLSPTALALLVVVGPLVGRLVAHRPGAAWVLTGLATVPVVVLTMLPTDRRAFERCEVAWTMPTPGRVELAANVVLFVAPVLLAAVATRRPLLVAVAGSALSALIETVQALVPALGRSCSTNDWLSNTIGVALGAVLGVVALRLASPAGPGSRLTIRPRSLTRP</sequence>
<evidence type="ECO:0000313" key="2">
    <source>
        <dbReference type="Proteomes" id="UP001261666"/>
    </source>
</evidence>
<evidence type="ECO:0000313" key="1">
    <source>
        <dbReference type="EMBL" id="MDR6209563.1"/>
    </source>
</evidence>
<proteinExistence type="predicted"/>
<organism evidence="1 2">
    <name type="scientific">Nocardioides zeae</name>
    <dbReference type="NCBI Taxonomy" id="1457234"/>
    <lineage>
        <taxon>Bacteria</taxon>
        <taxon>Bacillati</taxon>
        <taxon>Actinomycetota</taxon>
        <taxon>Actinomycetes</taxon>
        <taxon>Propionibacteriales</taxon>
        <taxon>Nocardioidaceae</taxon>
        <taxon>Nocardioides</taxon>
    </lineage>
</organism>
<protein>
    <submittedName>
        <fullName evidence="1">Uncharacterized protein</fullName>
    </submittedName>
</protein>
<gene>
    <name evidence="1" type="ORF">QE364_001263</name>
</gene>
<dbReference type="Proteomes" id="UP001261666">
    <property type="component" value="Unassembled WGS sequence"/>
</dbReference>